<proteinExistence type="inferred from homology"/>
<dbReference type="Proteomes" id="UP000051957">
    <property type="component" value="Unassembled WGS sequence"/>
</dbReference>
<keyword evidence="4 8" id="KW-0547">Nucleotide-binding</keyword>
<comment type="similarity">
    <text evidence="1 8">Belongs to the CoaE family.</text>
</comment>
<accession>A0A0R1Z041</accession>
<reference evidence="10 11" key="1">
    <citation type="journal article" date="2015" name="Genome Announc.">
        <title>Expanding the biotechnology potential of lactobacilli through comparative genomics of 213 strains and associated genera.</title>
        <authorList>
            <person name="Sun Z."/>
            <person name="Harris H.M."/>
            <person name="McCann A."/>
            <person name="Guo C."/>
            <person name="Argimon S."/>
            <person name="Zhang W."/>
            <person name="Yang X."/>
            <person name="Jeffery I.B."/>
            <person name="Cooney J.C."/>
            <person name="Kagawa T.F."/>
            <person name="Liu W."/>
            <person name="Song Y."/>
            <person name="Salvetti E."/>
            <person name="Wrobel A."/>
            <person name="Rasinkangas P."/>
            <person name="Parkhill J."/>
            <person name="Rea M.C."/>
            <person name="O'Sullivan O."/>
            <person name="Ritari J."/>
            <person name="Douillard F.P."/>
            <person name="Paul Ross R."/>
            <person name="Yang R."/>
            <person name="Briner A.E."/>
            <person name="Felis G.E."/>
            <person name="de Vos W.M."/>
            <person name="Barrangou R."/>
            <person name="Klaenhammer T.R."/>
            <person name="Caufield P.W."/>
            <person name="Cui Y."/>
            <person name="Zhang H."/>
            <person name="O'Toole P.W."/>
        </authorList>
    </citation>
    <scope>NUCLEOTIDE SEQUENCE [LARGE SCALE GENOMIC DNA]</scope>
    <source>
        <strain evidence="10 11">DSM 5707</strain>
    </source>
</reference>
<keyword evidence="6 8" id="KW-0067">ATP-binding</keyword>
<evidence type="ECO:0000256" key="4">
    <source>
        <dbReference type="ARBA" id="ARBA00022741"/>
    </source>
</evidence>
<dbReference type="PATRIC" id="fig|1423784.4.peg.434"/>
<dbReference type="PROSITE" id="PS51219">
    <property type="entry name" value="DPCK"/>
    <property type="match status" value="1"/>
</dbReference>
<sequence>MKNMSKLIGLTGGIATGKSLVSDYLNEQGIPIIDADLITHQVEAKGTAGLRALAEVFGDQMIQTNGELDRQALGKIVFNDPSKLKRLVRVIDPFIRAEIFKQIDHYFDAPLVVLDAPTLYENGYAHLVDQVIVVYCDPVTQLHRLMKRNKLSIVDATKRIKNQWPLQTKCDLADTIIYNSDSIPETLAQVKTWLASQTK</sequence>
<gene>
    <name evidence="8" type="primary">coaE</name>
    <name evidence="10" type="ORF">FC51_GL000438</name>
</gene>
<dbReference type="HAMAP" id="MF_00376">
    <property type="entry name" value="Dephospho_CoA_kinase"/>
    <property type="match status" value="1"/>
</dbReference>
<keyword evidence="7 8" id="KW-0173">Coenzyme A biosynthesis</keyword>
<dbReference type="PANTHER" id="PTHR10695:SF46">
    <property type="entry name" value="BIFUNCTIONAL COENZYME A SYNTHASE-RELATED"/>
    <property type="match status" value="1"/>
</dbReference>
<evidence type="ECO:0000256" key="2">
    <source>
        <dbReference type="ARBA" id="ARBA00022490"/>
    </source>
</evidence>
<dbReference type="AlphaFoldDB" id="A0A0R1Z041"/>
<dbReference type="InterPro" id="IPR001977">
    <property type="entry name" value="Depp_CoAkinase"/>
</dbReference>
<dbReference type="GO" id="GO:0004140">
    <property type="term" value="F:dephospho-CoA kinase activity"/>
    <property type="evidence" value="ECO:0007669"/>
    <property type="project" value="UniProtKB-UniRule"/>
</dbReference>
<name>A0A0R1Z041_9LACO</name>
<dbReference type="GO" id="GO:0015937">
    <property type="term" value="P:coenzyme A biosynthetic process"/>
    <property type="evidence" value="ECO:0007669"/>
    <property type="project" value="UniProtKB-UniRule"/>
</dbReference>
<evidence type="ECO:0000256" key="1">
    <source>
        <dbReference type="ARBA" id="ARBA00009018"/>
    </source>
</evidence>
<keyword evidence="3 8" id="KW-0808">Transferase</keyword>
<organism evidence="10 11">
    <name type="scientific">Lentilactobacillus parabuchneri DSM 5707 = NBRC 107865</name>
    <dbReference type="NCBI Taxonomy" id="1423784"/>
    <lineage>
        <taxon>Bacteria</taxon>
        <taxon>Bacillati</taxon>
        <taxon>Bacillota</taxon>
        <taxon>Bacilli</taxon>
        <taxon>Lactobacillales</taxon>
        <taxon>Lactobacillaceae</taxon>
        <taxon>Lentilactobacillus</taxon>
    </lineage>
</organism>
<dbReference type="EMBL" id="AZGK01000001">
    <property type="protein sequence ID" value="KRM47951.1"/>
    <property type="molecule type" value="Genomic_DNA"/>
</dbReference>
<comment type="pathway">
    <text evidence="8">Cofactor biosynthesis; coenzyme A biosynthesis; CoA from (R)-pantothenate: step 5/5.</text>
</comment>
<feature type="binding site" evidence="8">
    <location>
        <begin position="15"/>
        <end position="20"/>
    </location>
    <ligand>
        <name>ATP</name>
        <dbReference type="ChEBI" id="CHEBI:30616"/>
    </ligand>
</feature>
<comment type="catalytic activity">
    <reaction evidence="8">
        <text>3'-dephospho-CoA + ATP = ADP + CoA + H(+)</text>
        <dbReference type="Rhea" id="RHEA:18245"/>
        <dbReference type="ChEBI" id="CHEBI:15378"/>
        <dbReference type="ChEBI" id="CHEBI:30616"/>
        <dbReference type="ChEBI" id="CHEBI:57287"/>
        <dbReference type="ChEBI" id="CHEBI:57328"/>
        <dbReference type="ChEBI" id="CHEBI:456216"/>
        <dbReference type="EC" id="2.7.1.24"/>
    </reaction>
</comment>
<comment type="function">
    <text evidence="8">Catalyzes the phosphorylation of the 3'-hydroxyl group of dephosphocoenzyme A to form coenzyme A.</text>
</comment>
<evidence type="ECO:0000256" key="8">
    <source>
        <dbReference type="HAMAP-Rule" id="MF_00376"/>
    </source>
</evidence>
<dbReference type="GO" id="GO:0005524">
    <property type="term" value="F:ATP binding"/>
    <property type="evidence" value="ECO:0007669"/>
    <property type="project" value="UniProtKB-UniRule"/>
</dbReference>
<evidence type="ECO:0000256" key="7">
    <source>
        <dbReference type="ARBA" id="ARBA00022993"/>
    </source>
</evidence>
<protein>
    <recommendedName>
        <fullName evidence="8 9">Dephospho-CoA kinase</fullName>
        <ecNumber evidence="8 9">2.7.1.24</ecNumber>
    </recommendedName>
    <alternativeName>
        <fullName evidence="8">Dephosphocoenzyme A kinase</fullName>
    </alternativeName>
</protein>
<evidence type="ECO:0000256" key="5">
    <source>
        <dbReference type="ARBA" id="ARBA00022777"/>
    </source>
</evidence>
<dbReference type="InterPro" id="IPR027417">
    <property type="entry name" value="P-loop_NTPase"/>
</dbReference>
<evidence type="ECO:0000313" key="11">
    <source>
        <dbReference type="Proteomes" id="UP000051957"/>
    </source>
</evidence>
<dbReference type="EC" id="2.7.1.24" evidence="8 9"/>
<dbReference type="GO" id="GO:0005737">
    <property type="term" value="C:cytoplasm"/>
    <property type="evidence" value="ECO:0007669"/>
    <property type="project" value="UniProtKB-SubCell"/>
</dbReference>
<comment type="subcellular location">
    <subcellularLocation>
        <location evidence="8">Cytoplasm</location>
    </subcellularLocation>
</comment>
<evidence type="ECO:0000256" key="3">
    <source>
        <dbReference type="ARBA" id="ARBA00022679"/>
    </source>
</evidence>
<dbReference type="SUPFAM" id="SSF52540">
    <property type="entry name" value="P-loop containing nucleoside triphosphate hydrolases"/>
    <property type="match status" value="1"/>
</dbReference>
<dbReference type="Gene3D" id="3.40.50.300">
    <property type="entry name" value="P-loop containing nucleotide triphosphate hydrolases"/>
    <property type="match status" value="1"/>
</dbReference>
<dbReference type="Pfam" id="PF01121">
    <property type="entry name" value="CoaE"/>
    <property type="match status" value="1"/>
</dbReference>
<comment type="caution">
    <text evidence="10">The sequence shown here is derived from an EMBL/GenBank/DDBJ whole genome shotgun (WGS) entry which is preliminary data.</text>
</comment>
<keyword evidence="5 8" id="KW-0418">Kinase</keyword>
<dbReference type="FunFam" id="3.40.50.300:FF:000991">
    <property type="entry name" value="Dephospho-CoA kinase"/>
    <property type="match status" value="1"/>
</dbReference>
<dbReference type="NCBIfam" id="TIGR00152">
    <property type="entry name" value="dephospho-CoA kinase"/>
    <property type="match status" value="1"/>
</dbReference>
<dbReference type="PANTHER" id="PTHR10695">
    <property type="entry name" value="DEPHOSPHO-COA KINASE-RELATED"/>
    <property type="match status" value="1"/>
</dbReference>
<evidence type="ECO:0000256" key="9">
    <source>
        <dbReference type="NCBIfam" id="TIGR00152"/>
    </source>
</evidence>
<evidence type="ECO:0000256" key="6">
    <source>
        <dbReference type="ARBA" id="ARBA00022840"/>
    </source>
</evidence>
<keyword evidence="2 8" id="KW-0963">Cytoplasm</keyword>
<evidence type="ECO:0000313" key="10">
    <source>
        <dbReference type="EMBL" id="KRM47951.1"/>
    </source>
</evidence>
<dbReference type="CDD" id="cd02022">
    <property type="entry name" value="DPCK"/>
    <property type="match status" value="1"/>
</dbReference>
<dbReference type="UniPathway" id="UPA00241">
    <property type="reaction ID" value="UER00356"/>
</dbReference>